<dbReference type="GO" id="GO:0050515">
    <property type="term" value="F:4-(cytidine 5'-diphospho)-2-C-methyl-D-erythritol kinase activity"/>
    <property type="evidence" value="ECO:0007669"/>
    <property type="project" value="TreeGrafter"/>
</dbReference>
<keyword evidence="1" id="KW-0547">Nucleotide-binding</keyword>
<dbReference type="PANTHER" id="PTHR43527">
    <property type="entry name" value="4-DIPHOSPHOCYTIDYL-2-C-METHYL-D-ERYTHRITOL KINASE, CHLOROPLASTIC"/>
    <property type="match status" value="1"/>
</dbReference>
<evidence type="ECO:0008006" key="6">
    <source>
        <dbReference type="Google" id="ProtNLM"/>
    </source>
</evidence>
<dbReference type="GO" id="GO:0005524">
    <property type="term" value="F:ATP binding"/>
    <property type="evidence" value="ECO:0007669"/>
    <property type="project" value="UniProtKB-KW"/>
</dbReference>
<proteinExistence type="predicted"/>
<dbReference type="Gene3D" id="3.30.230.10">
    <property type="match status" value="1"/>
</dbReference>
<sequence>MNSQLTLPAPAKLNRMLHIVGRREDGFHSLQTLFQFIDLSDHLTLAARDDGDIQLTKQSAA</sequence>
<gene>
    <name evidence="4" type="ORF">HSBAA_45720</name>
</gene>
<keyword evidence="3" id="KW-0067">ATP-binding</keyword>
<dbReference type="SUPFAM" id="SSF54211">
    <property type="entry name" value="Ribosomal protein S5 domain 2-like"/>
    <property type="match status" value="1"/>
</dbReference>
<organism evidence="4 5">
    <name type="scientific">Vreelandella sulfidaeris</name>
    <dbReference type="NCBI Taxonomy" id="115553"/>
    <lineage>
        <taxon>Bacteria</taxon>
        <taxon>Pseudomonadati</taxon>
        <taxon>Pseudomonadota</taxon>
        <taxon>Gammaproteobacteria</taxon>
        <taxon>Oceanospirillales</taxon>
        <taxon>Halomonadaceae</taxon>
        <taxon>Vreelandella</taxon>
    </lineage>
</organism>
<accession>A0A455UAN7</accession>
<evidence type="ECO:0000313" key="5">
    <source>
        <dbReference type="Proteomes" id="UP000320231"/>
    </source>
</evidence>
<dbReference type="Proteomes" id="UP000320231">
    <property type="component" value="Chromosome"/>
</dbReference>
<dbReference type="PANTHER" id="PTHR43527:SF2">
    <property type="entry name" value="4-DIPHOSPHOCYTIDYL-2-C-METHYL-D-ERYTHRITOL KINASE, CHLOROPLASTIC"/>
    <property type="match status" value="1"/>
</dbReference>
<evidence type="ECO:0000256" key="2">
    <source>
        <dbReference type="ARBA" id="ARBA00022777"/>
    </source>
</evidence>
<evidence type="ECO:0000256" key="1">
    <source>
        <dbReference type="ARBA" id="ARBA00022741"/>
    </source>
</evidence>
<dbReference type="AlphaFoldDB" id="A0A455UAN7"/>
<keyword evidence="2" id="KW-0418">Kinase</keyword>
<dbReference type="EMBL" id="AP019514">
    <property type="protein sequence ID" value="BBI63266.1"/>
    <property type="molecule type" value="Genomic_DNA"/>
</dbReference>
<protein>
    <recommendedName>
        <fullName evidence="6">4-(Cytidine 5'-diphospho)-2-C-methyl-D-erythritol kinase</fullName>
    </recommendedName>
</protein>
<dbReference type="InterPro" id="IPR020568">
    <property type="entry name" value="Ribosomal_Su5_D2-typ_SF"/>
</dbReference>
<dbReference type="KEGG" id="hsr:HSBAA_45720"/>
<keyword evidence="2" id="KW-0808">Transferase</keyword>
<reference evidence="4 5" key="1">
    <citation type="journal article" date="2019" name="Microbiol. Resour. Announc.">
        <title>Complete Genome Sequence of Halomonas sulfidaeris Strain Esulfide1 Isolated from a Metal Sulfide Rock at a Depth of 2,200 Meters, Obtained Using Nanopore Sequencing.</title>
        <authorList>
            <person name="Saito M."/>
            <person name="Nishigata A."/>
            <person name="Galipon J."/>
            <person name="Arakawa K."/>
        </authorList>
    </citation>
    <scope>NUCLEOTIDE SEQUENCE [LARGE SCALE GENOMIC DNA]</scope>
    <source>
        <strain evidence="4 5">ATCC BAA-803</strain>
    </source>
</reference>
<dbReference type="InterPro" id="IPR014721">
    <property type="entry name" value="Ribsml_uS5_D2-typ_fold_subgr"/>
</dbReference>
<evidence type="ECO:0000256" key="3">
    <source>
        <dbReference type="ARBA" id="ARBA00022840"/>
    </source>
</evidence>
<evidence type="ECO:0000313" key="4">
    <source>
        <dbReference type="EMBL" id="BBI63266.1"/>
    </source>
</evidence>
<name>A0A455UAN7_9GAMM</name>